<reference evidence="13 14" key="1">
    <citation type="journal article" date="2010" name="Science">
        <title>Genomic comparison of the ants Camponotus floridanus and Harpegnathos saltator.</title>
        <authorList>
            <person name="Bonasio R."/>
            <person name="Zhang G."/>
            <person name="Ye C."/>
            <person name="Mutti N.S."/>
            <person name="Fang X."/>
            <person name="Qin N."/>
            <person name="Donahue G."/>
            <person name="Yang P."/>
            <person name="Li Q."/>
            <person name="Li C."/>
            <person name="Zhang P."/>
            <person name="Huang Z."/>
            <person name="Berger S.L."/>
            <person name="Reinberg D."/>
            <person name="Wang J."/>
            <person name="Liebig J."/>
        </authorList>
    </citation>
    <scope>NUCLEOTIDE SEQUENCE [LARGE SCALE GENOMIC DNA]</scope>
    <source>
        <strain evidence="14">C129</strain>
    </source>
</reference>
<feature type="transmembrane region" description="Helical" evidence="12">
    <location>
        <begin position="533"/>
        <end position="555"/>
    </location>
</feature>
<feature type="transmembrane region" description="Helical" evidence="12">
    <location>
        <begin position="12"/>
        <end position="35"/>
    </location>
</feature>
<dbReference type="InterPro" id="IPR004878">
    <property type="entry name" value="Otopetrin"/>
</dbReference>
<keyword evidence="4" id="KW-1003">Cell membrane</keyword>
<evidence type="ECO:0000256" key="11">
    <source>
        <dbReference type="SAM" id="MobiDB-lite"/>
    </source>
</evidence>
<comment type="similarity">
    <text evidence="2">Belongs to the otopetrin family.</text>
</comment>
<feature type="transmembrane region" description="Helical" evidence="12">
    <location>
        <begin position="462"/>
        <end position="483"/>
    </location>
</feature>
<evidence type="ECO:0000256" key="10">
    <source>
        <dbReference type="ARBA" id="ARBA00023303"/>
    </source>
</evidence>
<dbReference type="GO" id="GO:0005886">
    <property type="term" value="C:plasma membrane"/>
    <property type="evidence" value="ECO:0007669"/>
    <property type="project" value="UniProtKB-SubCell"/>
</dbReference>
<keyword evidence="8" id="KW-0406">Ion transport</keyword>
<evidence type="ECO:0000256" key="1">
    <source>
        <dbReference type="ARBA" id="ARBA00004651"/>
    </source>
</evidence>
<keyword evidence="6" id="KW-0375">Hydrogen ion transport</keyword>
<feature type="transmembrane region" description="Helical" evidence="12">
    <location>
        <begin position="131"/>
        <end position="153"/>
    </location>
</feature>
<feature type="transmembrane region" description="Helical" evidence="12">
    <location>
        <begin position="350"/>
        <end position="370"/>
    </location>
</feature>
<gene>
    <name evidence="13" type="ORF">EAG_02713</name>
</gene>
<dbReference type="Proteomes" id="UP000000311">
    <property type="component" value="Unassembled WGS sequence"/>
</dbReference>
<evidence type="ECO:0000313" key="13">
    <source>
        <dbReference type="EMBL" id="EFN67766.1"/>
    </source>
</evidence>
<evidence type="ECO:0000313" key="14">
    <source>
        <dbReference type="Proteomes" id="UP000000311"/>
    </source>
</evidence>
<dbReference type="OrthoDB" id="6429739at2759"/>
<dbReference type="GO" id="GO:0015252">
    <property type="term" value="F:proton channel activity"/>
    <property type="evidence" value="ECO:0007669"/>
    <property type="project" value="InterPro"/>
</dbReference>
<dbReference type="Pfam" id="PF03189">
    <property type="entry name" value="Otopetrin"/>
    <property type="match status" value="2"/>
</dbReference>
<dbReference type="InParanoid" id="E2AFL5"/>
<feature type="transmembrane region" description="Helical" evidence="12">
    <location>
        <begin position="504"/>
        <end position="527"/>
    </location>
</feature>
<organism evidence="14">
    <name type="scientific">Camponotus floridanus</name>
    <name type="common">Florida carpenter ant</name>
    <dbReference type="NCBI Taxonomy" id="104421"/>
    <lineage>
        <taxon>Eukaryota</taxon>
        <taxon>Metazoa</taxon>
        <taxon>Ecdysozoa</taxon>
        <taxon>Arthropoda</taxon>
        <taxon>Hexapoda</taxon>
        <taxon>Insecta</taxon>
        <taxon>Pterygota</taxon>
        <taxon>Neoptera</taxon>
        <taxon>Endopterygota</taxon>
        <taxon>Hymenoptera</taxon>
        <taxon>Apocrita</taxon>
        <taxon>Aculeata</taxon>
        <taxon>Formicoidea</taxon>
        <taxon>Formicidae</taxon>
        <taxon>Formicinae</taxon>
        <taxon>Camponotus</taxon>
    </lineage>
</organism>
<feature type="compositionally biased region" description="Basic residues" evidence="11">
    <location>
        <begin position="642"/>
        <end position="666"/>
    </location>
</feature>
<feature type="transmembrane region" description="Helical" evidence="12">
    <location>
        <begin position="296"/>
        <end position="316"/>
    </location>
</feature>
<evidence type="ECO:0000256" key="7">
    <source>
        <dbReference type="ARBA" id="ARBA00022989"/>
    </source>
</evidence>
<evidence type="ECO:0000256" key="6">
    <source>
        <dbReference type="ARBA" id="ARBA00022781"/>
    </source>
</evidence>
<evidence type="ECO:0000256" key="9">
    <source>
        <dbReference type="ARBA" id="ARBA00023136"/>
    </source>
</evidence>
<keyword evidence="5 12" id="KW-0812">Transmembrane</keyword>
<protein>
    <submittedName>
        <fullName evidence="13">Otopetrin-3</fullName>
    </submittedName>
</protein>
<feature type="region of interest" description="Disordered" evidence="11">
    <location>
        <begin position="642"/>
        <end position="679"/>
    </location>
</feature>
<dbReference type="EMBL" id="GL439118">
    <property type="protein sequence ID" value="EFN67766.1"/>
    <property type="molecule type" value="Genomic_DNA"/>
</dbReference>
<evidence type="ECO:0000256" key="2">
    <source>
        <dbReference type="ARBA" id="ARBA00006513"/>
    </source>
</evidence>
<keyword evidence="3" id="KW-0813">Transport</keyword>
<dbReference type="AlphaFoldDB" id="E2AFL5"/>
<evidence type="ECO:0000256" key="8">
    <source>
        <dbReference type="ARBA" id="ARBA00023065"/>
    </source>
</evidence>
<sequence>MDTPVPLLSLQGIFLMYLYVGSIAVIIAIYIWVLIDSCGSLSRGGNGLGDAELGGASLTRFGSLKRAHISRARTAPTSFYIRVGALLFGLATLVFNGLEMAMHTMMQGAECLTDVVFVHPVMHGLFTFLQMHFLFVNSQASVGLTLIALNRMLNVHSRTMRKRVSLLRFDALTTVYYCVLVERFGLAARFGFTHLAATNVAVWARLVIWDSAQEWTYFVHLAQHEQETSVSPLSLRGFPGSLTRQSRDLIDDLSTRESTFKPYQPVSNEQISQVIALQECLNTNTLGQLWTSSMPFLYPFIVQFSLIAAAVTFVMGQNVGRSRLTKQKFHGSKDLSGHTRVGCDGSSKGLFLGILCMVAGIVVILIFLVVREDENFPSATLSWLTCGTLIGILALSSLMTASGLVQVRQISVVSRAPAALDSLLSNVSLFGVQLYSVFTIVVCACSLAMLDHETEDTRARHIMLLSTSILQLVQCFAQSTLIAETSRRSCITRFQMLAKPGRQVITFLLFSNAVLWAFDTVITQNWLSQELQLRFFGVLAWGVLSRIGLPLLIFYRFHSCVLLLEAWNKLHHPGLKGSHYPERLLKPSMDSGYVYKRPLYPNSLSLDAIHLLPYVDSASWLYLDPNPVFPYRLSSLECEQHHHHHHHYHPHRHHHHHRHRQRKHRRVLSDPGGWNAGTRLDTTRHRRVLSSAGADLIRASIDEANEDNLSPEEEARASTFRKVPWHPNLHMLKIRRT</sequence>
<keyword evidence="10" id="KW-0407">Ion channel</keyword>
<keyword evidence="7 12" id="KW-1133">Transmembrane helix</keyword>
<accession>E2AFL5</accession>
<dbReference type="PANTHER" id="PTHR21522">
    <property type="entry name" value="PROTON CHANNEL OTOP"/>
    <property type="match status" value="1"/>
</dbReference>
<evidence type="ECO:0000256" key="12">
    <source>
        <dbReference type="SAM" id="Phobius"/>
    </source>
</evidence>
<name>E2AFL5_CAMFO</name>
<keyword evidence="14" id="KW-1185">Reference proteome</keyword>
<proteinExistence type="inferred from homology"/>
<feature type="transmembrane region" description="Helical" evidence="12">
    <location>
        <begin position="382"/>
        <end position="405"/>
    </location>
</feature>
<dbReference type="OMA" id="WAIVVKI"/>
<evidence type="ECO:0000256" key="5">
    <source>
        <dbReference type="ARBA" id="ARBA00022692"/>
    </source>
</evidence>
<dbReference type="PANTHER" id="PTHR21522:SF32">
    <property type="entry name" value="OTOPETRIN-2"/>
    <property type="match status" value="1"/>
</dbReference>
<evidence type="ECO:0000256" key="4">
    <source>
        <dbReference type="ARBA" id="ARBA00022475"/>
    </source>
</evidence>
<feature type="transmembrane region" description="Helical" evidence="12">
    <location>
        <begin position="174"/>
        <end position="192"/>
    </location>
</feature>
<evidence type="ECO:0000256" key="3">
    <source>
        <dbReference type="ARBA" id="ARBA00022448"/>
    </source>
</evidence>
<feature type="transmembrane region" description="Helical" evidence="12">
    <location>
        <begin position="426"/>
        <end position="450"/>
    </location>
</feature>
<feature type="transmembrane region" description="Helical" evidence="12">
    <location>
        <begin position="79"/>
        <end position="98"/>
    </location>
</feature>
<comment type="subcellular location">
    <subcellularLocation>
        <location evidence="1">Cell membrane</location>
        <topology evidence="1">Multi-pass membrane protein</topology>
    </subcellularLocation>
</comment>
<keyword evidence="9 12" id="KW-0472">Membrane</keyword>